<evidence type="ECO:0000313" key="3">
    <source>
        <dbReference type="Proteomes" id="UP000001364"/>
    </source>
</evidence>
<proteinExistence type="predicted"/>
<dbReference type="RefSeq" id="WP_010920668.1">
    <property type="nucleotide sequence ID" value="NC_011916.1"/>
</dbReference>
<organism evidence="2 3">
    <name type="scientific">Caulobacter vibrioides (strain NA1000 / CB15N)</name>
    <name type="common">Caulobacter crescentus</name>
    <dbReference type="NCBI Taxonomy" id="565050"/>
    <lineage>
        <taxon>Bacteria</taxon>
        <taxon>Pseudomonadati</taxon>
        <taxon>Pseudomonadota</taxon>
        <taxon>Alphaproteobacteria</taxon>
        <taxon>Caulobacterales</taxon>
        <taxon>Caulobacteraceae</taxon>
        <taxon>Caulobacter</taxon>
    </lineage>
</organism>
<keyword evidence="3" id="KW-1185">Reference proteome</keyword>
<dbReference type="HOGENOM" id="CLU_713533_0_0_5"/>
<dbReference type="Pfam" id="PF07584">
    <property type="entry name" value="BatA"/>
    <property type="match status" value="1"/>
</dbReference>
<gene>
    <name evidence="2" type="ordered locus">CCNA_02919</name>
</gene>
<dbReference type="RefSeq" id="YP_002518292.1">
    <property type="nucleotide sequence ID" value="NC_011916.1"/>
</dbReference>
<feature type="domain" description="Aerotolerance regulator N-terminal" evidence="1">
    <location>
        <begin position="5"/>
        <end position="77"/>
    </location>
</feature>
<evidence type="ECO:0000313" key="2">
    <source>
        <dbReference type="EMBL" id="ACL96384.1"/>
    </source>
</evidence>
<dbReference type="EMBL" id="CP001340">
    <property type="protein sequence ID" value="ACL96384.1"/>
    <property type="molecule type" value="Genomic_DNA"/>
</dbReference>
<dbReference type="PATRIC" id="fig|565050.3.peg.2847"/>
<dbReference type="InterPro" id="IPR024163">
    <property type="entry name" value="Aerotolerance_reg_N"/>
</dbReference>
<dbReference type="InterPro" id="IPR011933">
    <property type="entry name" value="Double_TM_dom"/>
</dbReference>
<sequence length="384" mass="41178">MIPALLLPAALAALLAVAVPLAIHIARRTETKTIDFAALRWLNPNPKPVQRLQLDERLLLAVRIALIVAIAIALARPLLRPSGNERPVVAIAPGIDAAQVADNGQRRVWLAPDFPSAERAATPATDDLASLIRQLDAETPPATPLTLVVPQTFDADGARLVLSRKVVWKIVPAAATRGPKPERTPPSLVVRYAAERAEAVQYFRAAAGAYAGPDQAPAFDAAPVDQPPPAKARTLIWLSGAPLSDGALTWIERGGVVLLAHDAPSPVEGRKTVVWRDALAEPLALEGRFGQGRVLHLTRPLEPKALTALVEPDFPDRLWTLLDPPPAPARVAAQDYTPAVGEAGPALTFNPHPIDLRPWLAVLIAALFAAERWLATRRKRPVLA</sequence>
<reference evidence="2 3" key="1">
    <citation type="journal article" date="2010" name="J. Bacteriol.">
        <title>The genetic basis of laboratory adaptation in Caulobacter crescentus.</title>
        <authorList>
            <person name="Marks M.E."/>
            <person name="Castro-Rojas C.M."/>
            <person name="Teiling C."/>
            <person name="Du L."/>
            <person name="Kapatral V."/>
            <person name="Walunas T.L."/>
            <person name="Crosson S."/>
        </authorList>
    </citation>
    <scope>NUCLEOTIDE SEQUENCE [LARGE SCALE GENOMIC DNA]</scope>
    <source>
        <strain evidence="3">NA1000 / CB15N</strain>
    </source>
</reference>
<dbReference type="GeneID" id="7331350"/>
<keyword evidence="2" id="KW-0812">Transmembrane</keyword>
<dbReference type="NCBIfam" id="TIGR02226">
    <property type="entry name" value="two_anch"/>
    <property type="match status" value="1"/>
</dbReference>
<dbReference type="OrthoDB" id="7390489at2"/>
<accession>A0A0H3CAB1</accession>
<dbReference type="KEGG" id="ccs:CCNA_02919"/>
<dbReference type="Proteomes" id="UP000001364">
    <property type="component" value="Chromosome"/>
</dbReference>
<dbReference type="AlphaFoldDB" id="A0A0H3CAB1"/>
<protein>
    <submittedName>
        <fullName evidence="2">BatA-related transmembrane protein</fullName>
    </submittedName>
</protein>
<keyword evidence="2" id="KW-0472">Membrane</keyword>
<evidence type="ECO:0000259" key="1">
    <source>
        <dbReference type="Pfam" id="PF07584"/>
    </source>
</evidence>
<name>A0A0H3CAB1_CAUVN</name>